<keyword evidence="3" id="KW-0804">Transcription</keyword>
<dbReference type="SUPFAM" id="SSF46689">
    <property type="entry name" value="Homeodomain-like"/>
    <property type="match status" value="1"/>
</dbReference>
<keyword evidence="7" id="KW-1185">Reference proteome</keyword>
<dbReference type="GO" id="GO:0003677">
    <property type="term" value="F:DNA binding"/>
    <property type="evidence" value="ECO:0007669"/>
    <property type="project" value="UniProtKB-UniRule"/>
</dbReference>
<dbReference type="Pfam" id="PF16859">
    <property type="entry name" value="TetR_C_11"/>
    <property type="match status" value="1"/>
</dbReference>
<dbReference type="EMBL" id="UGSO01000002">
    <property type="protein sequence ID" value="SUE06920.1"/>
    <property type="molecule type" value="Genomic_DNA"/>
</dbReference>
<protein>
    <recommendedName>
        <fullName evidence="5">HTH tetR-type domain-containing protein</fullName>
    </recommendedName>
</protein>
<dbReference type="Proteomes" id="UP000254640">
    <property type="component" value="Unassembled WGS sequence"/>
</dbReference>
<evidence type="ECO:0000256" key="2">
    <source>
        <dbReference type="ARBA" id="ARBA00023125"/>
    </source>
</evidence>
<dbReference type="PROSITE" id="PS50977">
    <property type="entry name" value="HTH_TETR_2"/>
    <property type="match status" value="1"/>
</dbReference>
<keyword evidence="1" id="KW-0805">Transcription regulation</keyword>
<reference evidence="6 7" key="1">
    <citation type="submission" date="2018-06" db="EMBL/GenBank/DDBJ databases">
        <authorList>
            <consortium name="Pathogen Informatics"/>
            <person name="Doyle S."/>
        </authorList>
    </citation>
    <scope>NUCLEOTIDE SEQUENCE [LARGE SCALE GENOMIC DNA]</scope>
    <source>
        <strain evidence="6 7">NCTC9381</strain>
    </source>
</reference>
<dbReference type="InterPro" id="IPR009057">
    <property type="entry name" value="Homeodomain-like_sf"/>
</dbReference>
<feature type="DNA-binding region" description="H-T-H motif" evidence="4">
    <location>
        <begin position="36"/>
        <end position="55"/>
    </location>
</feature>
<feature type="domain" description="HTH tetR-type" evidence="5">
    <location>
        <begin position="13"/>
        <end position="73"/>
    </location>
</feature>
<sequence>MAREMIRQGGRSARIQAEVHNTVNRLLETLDRSAITVPMIAEQAGVTPSTIYRRWGDLSQLLADVAVARMRPIAEPEDTGSSAGDLTAFIQQYAEEMSSKVGRELLADVIGSQAEAASQKCCGFTYQHLETLKSRAEARGESGFDVDRIIDVVVAPVMFHILFGDRDISAEYCSSLVQRAFQIGVSAEQRAGRLA</sequence>
<organism evidence="6 7">
    <name type="scientific">Enterobacter agglomerans</name>
    <name type="common">Erwinia herbicola</name>
    <name type="synonym">Pantoea agglomerans</name>
    <dbReference type="NCBI Taxonomy" id="549"/>
    <lineage>
        <taxon>Bacteria</taxon>
        <taxon>Pseudomonadati</taxon>
        <taxon>Pseudomonadota</taxon>
        <taxon>Gammaproteobacteria</taxon>
        <taxon>Enterobacterales</taxon>
        <taxon>Erwiniaceae</taxon>
        <taxon>Pantoea</taxon>
        <taxon>Pantoea agglomerans group</taxon>
    </lineage>
</organism>
<dbReference type="AlphaFoldDB" id="A0A379LUK1"/>
<dbReference type="RefSeq" id="WP_062759000.1">
    <property type="nucleotide sequence ID" value="NZ_CP077368.1"/>
</dbReference>
<accession>A0A379LUK1</accession>
<dbReference type="InterPro" id="IPR011075">
    <property type="entry name" value="TetR_C"/>
</dbReference>
<evidence type="ECO:0000256" key="4">
    <source>
        <dbReference type="PROSITE-ProRule" id="PRU00335"/>
    </source>
</evidence>
<proteinExistence type="predicted"/>
<evidence type="ECO:0000256" key="1">
    <source>
        <dbReference type="ARBA" id="ARBA00023015"/>
    </source>
</evidence>
<dbReference type="GeneID" id="66827389"/>
<keyword evidence="2 4" id="KW-0238">DNA-binding</keyword>
<dbReference type="Pfam" id="PF00440">
    <property type="entry name" value="TetR_N"/>
    <property type="match status" value="1"/>
</dbReference>
<dbReference type="InterPro" id="IPR036271">
    <property type="entry name" value="Tet_transcr_reg_TetR-rel_C_sf"/>
</dbReference>
<evidence type="ECO:0000259" key="5">
    <source>
        <dbReference type="PROSITE" id="PS50977"/>
    </source>
</evidence>
<evidence type="ECO:0000256" key="3">
    <source>
        <dbReference type="ARBA" id="ARBA00023163"/>
    </source>
</evidence>
<gene>
    <name evidence="6" type="ORF">NCTC9381_05783</name>
</gene>
<dbReference type="InterPro" id="IPR001647">
    <property type="entry name" value="HTH_TetR"/>
</dbReference>
<evidence type="ECO:0000313" key="7">
    <source>
        <dbReference type="Proteomes" id="UP000254640"/>
    </source>
</evidence>
<dbReference type="SUPFAM" id="SSF48498">
    <property type="entry name" value="Tetracyclin repressor-like, C-terminal domain"/>
    <property type="match status" value="1"/>
</dbReference>
<dbReference type="Gene3D" id="1.10.10.60">
    <property type="entry name" value="Homeodomain-like"/>
    <property type="match status" value="1"/>
</dbReference>
<evidence type="ECO:0000313" key="6">
    <source>
        <dbReference type="EMBL" id="SUE06920.1"/>
    </source>
</evidence>
<name>A0A379LUK1_ENTAG</name>
<dbReference type="Gene3D" id="1.10.357.10">
    <property type="entry name" value="Tetracycline Repressor, domain 2"/>
    <property type="match status" value="1"/>
</dbReference>